<keyword evidence="9" id="KW-1185">Reference proteome</keyword>
<comment type="subcellular location">
    <subcellularLocation>
        <location evidence="2">Cytoplasm</location>
    </subcellularLocation>
    <subcellularLocation>
        <location evidence="1">Nucleus</location>
    </subcellularLocation>
</comment>
<dbReference type="SUPFAM" id="SSF48371">
    <property type="entry name" value="ARM repeat"/>
    <property type="match status" value="1"/>
</dbReference>
<dbReference type="GO" id="GO:0005737">
    <property type="term" value="C:cytoplasm"/>
    <property type="evidence" value="ECO:0007669"/>
    <property type="project" value="UniProtKB-SubCell"/>
</dbReference>
<evidence type="ECO:0000256" key="4">
    <source>
        <dbReference type="ARBA" id="ARBA00022737"/>
    </source>
</evidence>
<keyword evidence="4" id="KW-0677">Repeat</keyword>
<dbReference type="EMBL" id="JYDI01000003">
    <property type="protein sequence ID" value="KRY61038.1"/>
    <property type="molecule type" value="Genomic_DNA"/>
</dbReference>
<proteinExistence type="predicted"/>
<evidence type="ECO:0000313" key="8">
    <source>
        <dbReference type="EMBL" id="KRY61038.1"/>
    </source>
</evidence>
<evidence type="ECO:0000256" key="1">
    <source>
        <dbReference type="ARBA" id="ARBA00004123"/>
    </source>
</evidence>
<dbReference type="OrthoDB" id="5915948at2759"/>
<name>A0A0V1DHF9_TRIBR</name>
<keyword evidence="5" id="KW-0539">Nucleus</keyword>
<evidence type="ECO:0000256" key="2">
    <source>
        <dbReference type="ARBA" id="ARBA00004496"/>
    </source>
</evidence>
<feature type="non-terminal residue" evidence="8">
    <location>
        <position position="1"/>
    </location>
</feature>
<organism evidence="8 9">
    <name type="scientific">Trichinella britovi</name>
    <name type="common">Parasitic roundworm</name>
    <dbReference type="NCBI Taxonomy" id="45882"/>
    <lineage>
        <taxon>Eukaryota</taxon>
        <taxon>Metazoa</taxon>
        <taxon>Ecdysozoa</taxon>
        <taxon>Nematoda</taxon>
        <taxon>Enoplea</taxon>
        <taxon>Dorylaimia</taxon>
        <taxon>Trichinellida</taxon>
        <taxon>Trichinellidae</taxon>
        <taxon>Trichinella</taxon>
    </lineage>
</organism>
<dbReference type="InterPro" id="IPR011989">
    <property type="entry name" value="ARM-like"/>
</dbReference>
<accession>A0A0V1DHF9</accession>
<dbReference type="GO" id="GO:0043161">
    <property type="term" value="P:proteasome-mediated ubiquitin-dependent protein catabolic process"/>
    <property type="evidence" value="ECO:0007669"/>
    <property type="project" value="TreeGrafter"/>
</dbReference>
<dbReference type="STRING" id="45882.A0A0V1DHF9"/>
<dbReference type="InterPro" id="IPR038739">
    <property type="entry name" value="ARMC8/Vid28"/>
</dbReference>
<dbReference type="PANTHER" id="PTHR15651">
    <property type="entry name" value="ARMADILLO REPEAT-CONTAINING PROTEIN 8"/>
    <property type="match status" value="1"/>
</dbReference>
<feature type="domain" description="MULE transposase" evidence="7">
    <location>
        <begin position="937"/>
        <end position="1033"/>
    </location>
</feature>
<evidence type="ECO:0000256" key="3">
    <source>
        <dbReference type="ARBA" id="ARBA00022490"/>
    </source>
</evidence>
<keyword evidence="3" id="KW-0963">Cytoplasm</keyword>
<evidence type="ECO:0000259" key="7">
    <source>
        <dbReference type="Pfam" id="PF10551"/>
    </source>
</evidence>
<dbReference type="Proteomes" id="UP000054653">
    <property type="component" value="Unassembled WGS sequence"/>
</dbReference>
<sequence length="1104" mass="125765">LHALARNMEVQFYNSYKKWEFMEESELQQNIRNLKYYIIGNCGIKCGYMSLKLSDIEDKLIDLLQKFSKNEELKLDIMAILCSLVKDEQYRSSKAEDDFATKLLMQEIETGSMRYVEYCLSYLRNRKVHLCKNEKALQGILRYIQISERIQYNMAAIFASACKDYNCKKVIVKSGALSYLLPLMFSFLPKFKVCGLKFVAALLYKSYGAAILLSGVSYNGVPLPVHLKECLSSGNVYIVQLYAAKCLIYFYRIKCLKDIRPFIIKKLIPTILQIISAPDNYVRKLLKAEACEALAYCIEDDPELQYMVHWNQLILQTFNQCNSLSFIKNKDVETIAAHIGSLKCISSIIGGNENIRRRVLGQIVDMDAYLLQMLTLEECPDDLKLAVYRCLLSMSRSVEQLRTVFHHCLICKALKDIVHAPNTKFVDVISSLLCNLVLEFSPLQSVILEYDFLATVCEWLHDDSHNLRLNAAWILMNMSYRADVDLKNSIVQALPPLNILYMLTEDKSEALVVSRLLGLLRNLLAEANFTDELMSNHGATIIEIFLEVLRGRFEECCQEQVLYALANTATGVEARKQLLKNDAIFEMISKFINHCNAELQIASVRCVHNLLMPRLGDVIGDAVLLDRILQKFNVVKNLKEVRSHDMCLSCITYFCVLAYVGNVIHKLLKELKRAGRGAFHVCTTVENNICIVRWHDSAVVDLSSTYVCTQPVCKVKRWNKKEKTLVDVSCPAITTVVENGTEEFFWTLHVAVVNGWLQYKRDLKTSDAASGSQKDLMQFTLDVAEALTKVNKAYARKSRGRVSVTANTETSRRRDNKGCKGGVTTNLDVTAVIRRTPHGDDCPVDEHTAYRMEKRAILKKRSAEEPKTIPEVRSAMYKQRVKRFPRLPRDRQDLVLADEFTRTKSGKAFLLTQSASKHILIFSTASSVKLLAAMQTWGMDGTFKVVPYWYEQLFTIHAFAAGKLVPAVCCLCTDKDIGTYKFISQALISRAAALEVDLNPDTIICDFETALMPAIQRYFPNARVQSCYFYFCQAVHTWKVGIIDSTKKRVLLTRNPAAGSIRQINSRYAEKQQRVMINTRECTSSRRTLERFLKALMCLTLKPI</sequence>
<dbReference type="InterPro" id="IPR018289">
    <property type="entry name" value="MULE_transposase_dom"/>
</dbReference>
<evidence type="ECO:0000313" key="9">
    <source>
        <dbReference type="Proteomes" id="UP000054653"/>
    </source>
</evidence>
<feature type="region of interest" description="Disordered" evidence="6">
    <location>
        <begin position="801"/>
        <end position="820"/>
    </location>
</feature>
<dbReference type="Gene3D" id="1.25.10.10">
    <property type="entry name" value="Leucine-rich Repeat Variant"/>
    <property type="match status" value="2"/>
</dbReference>
<gene>
    <name evidence="8" type="primary">armc8</name>
    <name evidence="8" type="ORF">T03_14418</name>
</gene>
<dbReference type="Pfam" id="PF10551">
    <property type="entry name" value="MULE"/>
    <property type="match status" value="1"/>
</dbReference>
<dbReference type="PANTHER" id="PTHR15651:SF7">
    <property type="entry name" value="ARMADILLO REPEAT-CONTAINING PROTEIN 8"/>
    <property type="match status" value="1"/>
</dbReference>
<evidence type="ECO:0000256" key="6">
    <source>
        <dbReference type="SAM" id="MobiDB-lite"/>
    </source>
</evidence>
<dbReference type="InterPro" id="IPR016024">
    <property type="entry name" value="ARM-type_fold"/>
</dbReference>
<evidence type="ECO:0000256" key="5">
    <source>
        <dbReference type="ARBA" id="ARBA00023242"/>
    </source>
</evidence>
<dbReference type="AlphaFoldDB" id="A0A0V1DHF9"/>
<protein>
    <submittedName>
        <fullName evidence="8">Armadillo repeat-containing protein 8</fullName>
    </submittedName>
</protein>
<dbReference type="GO" id="GO:0005634">
    <property type="term" value="C:nucleus"/>
    <property type="evidence" value="ECO:0007669"/>
    <property type="project" value="UniProtKB-SubCell"/>
</dbReference>
<dbReference type="GO" id="GO:0034657">
    <property type="term" value="C:GID complex"/>
    <property type="evidence" value="ECO:0007669"/>
    <property type="project" value="TreeGrafter"/>
</dbReference>
<comment type="caution">
    <text evidence="8">The sequence shown here is derived from an EMBL/GenBank/DDBJ whole genome shotgun (WGS) entry which is preliminary data.</text>
</comment>
<reference evidence="8 9" key="1">
    <citation type="submission" date="2015-01" db="EMBL/GenBank/DDBJ databases">
        <title>Evolution of Trichinella species and genotypes.</title>
        <authorList>
            <person name="Korhonen P.K."/>
            <person name="Edoardo P."/>
            <person name="Giuseppe L.R."/>
            <person name="Gasser R.B."/>
        </authorList>
    </citation>
    <scope>NUCLEOTIDE SEQUENCE [LARGE SCALE GENOMIC DNA]</scope>
    <source>
        <strain evidence="8">ISS120</strain>
    </source>
</reference>